<sequence length="345" mass="38902">MDDTPTRVPESTSPVKGFTEKYGRCLEILHYGSNSTTRLHQSTSSTSSPKPSQLLAIKVYRYNILDLSNSRSHNVSNVVAGTSCSPYSISNHHPDHPNILQIMDLLYNERSELCLVMPFCEGGDLHELLSCHGPLPSNEADCIIAQILRALSYLHEHDTAHRDIRLETVLLTAHGAVKLAGFGNGHIRRLWNECAIPIQESESSQHSPPSNRQHSSWSFSLPWLFAPFKSHDGEPLHSSVGFMNSTASFPGISQPYIPPEGLKYRLRGSDESDEEYENDPRPADIWSTAIVYLALIYGRLPWRSTRPRREDTRYLEYLRARLEEDGYPPIEALGKVFSKNAMMQD</sequence>
<organism evidence="10 11">
    <name type="scientific">Penicillium hetheringtonii</name>
    <dbReference type="NCBI Taxonomy" id="911720"/>
    <lineage>
        <taxon>Eukaryota</taxon>
        <taxon>Fungi</taxon>
        <taxon>Dikarya</taxon>
        <taxon>Ascomycota</taxon>
        <taxon>Pezizomycotina</taxon>
        <taxon>Eurotiomycetes</taxon>
        <taxon>Eurotiomycetidae</taxon>
        <taxon>Eurotiales</taxon>
        <taxon>Aspergillaceae</taxon>
        <taxon>Penicillium</taxon>
    </lineage>
</organism>
<dbReference type="GO" id="GO:0005524">
    <property type="term" value="F:ATP binding"/>
    <property type="evidence" value="ECO:0007669"/>
    <property type="project" value="UniProtKB-KW"/>
</dbReference>
<dbReference type="GO" id="GO:0030003">
    <property type="term" value="P:intracellular monoatomic cation homeostasis"/>
    <property type="evidence" value="ECO:0007669"/>
    <property type="project" value="TreeGrafter"/>
</dbReference>
<evidence type="ECO:0000259" key="9">
    <source>
        <dbReference type="PROSITE" id="PS50011"/>
    </source>
</evidence>
<proteinExistence type="predicted"/>
<evidence type="ECO:0000256" key="1">
    <source>
        <dbReference type="ARBA" id="ARBA00012513"/>
    </source>
</evidence>
<evidence type="ECO:0000313" key="11">
    <source>
        <dbReference type="Proteomes" id="UP001216150"/>
    </source>
</evidence>
<reference evidence="10 11" key="1">
    <citation type="journal article" date="2023" name="IMA Fungus">
        <title>Comparative genomic study of the Penicillium genus elucidates a diverse pangenome and 15 lateral gene transfer events.</title>
        <authorList>
            <person name="Petersen C."/>
            <person name="Sorensen T."/>
            <person name="Nielsen M.R."/>
            <person name="Sondergaard T.E."/>
            <person name="Sorensen J.L."/>
            <person name="Fitzpatrick D.A."/>
            <person name="Frisvad J.C."/>
            <person name="Nielsen K.L."/>
        </authorList>
    </citation>
    <scope>NUCLEOTIDE SEQUENCE [LARGE SCALE GENOMIC DNA]</scope>
    <source>
        <strain evidence="10 11">IBT 29057</strain>
    </source>
</reference>
<dbReference type="EMBL" id="JAQJAC010000001">
    <property type="protein sequence ID" value="KAJ5599937.1"/>
    <property type="molecule type" value="Genomic_DNA"/>
</dbReference>
<comment type="catalytic activity">
    <reaction evidence="8">
        <text>L-seryl-[protein] + ATP = O-phospho-L-seryl-[protein] + ADP + H(+)</text>
        <dbReference type="Rhea" id="RHEA:17989"/>
        <dbReference type="Rhea" id="RHEA-COMP:9863"/>
        <dbReference type="Rhea" id="RHEA-COMP:11604"/>
        <dbReference type="ChEBI" id="CHEBI:15378"/>
        <dbReference type="ChEBI" id="CHEBI:29999"/>
        <dbReference type="ChEBI" id="CHEBI:30616"/>
        <dbReference type="ChEBI" id="CHEBI:83421"/>
        <dbReference type="ChEBI" id="CHEBI:456216"/>
        <dbReference type="EC" id="2.7.11.1"/>
    </reaction>
</comment>
<keyword evidence="2" id="KW-0723">Serine/threonine-protein kinase</keyword>
<keyword evidence="5" id="KW-0418">Kinase</keyword>
<comment type="catalytic activity">
    <reaction evidence="7">
        <text>L-threonyl-[protein] + ATP = O-phospho-L-threonyl-[protein] + ADP + H(+)</text>
        <dbReference type="Rhea" id="RHEA:46608"/>
        <dbReference type="Rhea" id="RHEA-COMP:11060"/>
        <dbReference type="Rhea" id="RHEA-COMP:11605"/>
        <dbReference type="ChEBI" id="CHEBI:15378"/>
        <dbReference type="ChEBI" id="CHEBI:30013"/>
        <dbReference type="ChEBI" id="CHEBI:30616"/>
        <dbReference type="ChEBI" id="CHEBI:61977"/>
        <dbReference type="ChEBI" id="CHEBI:456216"/>
        <dbReference type="EC" id="2.7.11.1"/>
    </reaction>
</comment>
<name>A0AAD6E3F1_9EURO</name>
<evidence type="ECO:0000313" key="10">
    <source>
        <dbReference type="EMBL" id="KAJ5599937.1"/>
    </source>
</evidence>
<dbReference type="EC" id="2.7.11.1" evidence="1"/>
<dbReference type="GO" id="GO:0005829">
    <property type="term" value="C:cytosol"/>
    <property type="evidence" value="ECO:0007669"/>
    <property type="project" value="TreeGrafter"/>
</dbReference>
<evidence type="ECO:0000256" key="6">
    <source>
        <dbReference type="ARBA" id="ARBA00022840"/>
    </source>
</evidence>
<dbReference type="SUPFAM" id="SSF56112">
    <property type="entry name" value="Protein kinase-like (PK-like)"/>
    <property type="match status" value="1"/>
</dbReference>
<dbReference type="SMART" id="SM00220">
    <property type="entry name" value="S_TKc"/>
    <property type="match status" value="1"/>
</dbReference>
<evidence type="ECO:0000256" key="7">
    <source>
        <dbReference type="ARBA" id="ARBA00047899"/>
    </source>
</evidence>
<keyword evidence="6" id="KW-0067">ATP-binding</keyword>
<feature type="domain" description="Protein kinase" evidence="9">
    <location>
        <begin position="23"/>
        <end position="345"/>
    </location>
</feature>
<dbReference type="PANTHER" id="PTHR24343">
    <property type="entry name" value="SERINE/THREONINE KINASE"/>
    <property type="match status" value="1"/>
</dbReference>
<dbReference type="Proteomes" id="UP001216150">
    <property type="component" value="Unassembled WGS sequence"/>
</dbReference>
<keyword evidence="4" id="KW-0547">Nucleotide-binding</keyword>
<dbReference type="PROSITE" id="PS50011">
    <property type="entry name" value="PROTEIN_KINASE_DOM"/>
    <property type="match status" value="1"/>
</dbReference>
<evidence type="ECO:0000256" key="4">
    <source>
        <dbReference type="ARBA" id="ARBA00022741"/>
    </source>
</evidence>
<comment type="caution">
    <text evidence="10">The sequence shown here is derived from an EMBL/GenBank/DDBJ whole genome shotgun (WGS) entry which is preliminary data.</text>
</comment>
<dbReference type="GO" id="GO:0004674">
    <property type="term" value="F:protein serine/threonine kinase activity"/>
    <property type="evidence" value="ECO:0007669"/>
    <property type="project" value="UniProtKB-KW"/>
</dbReference>
<dbReference type="InterPro" id="IPR000719">
    <property type="entry name" value="Prot_kinase_dom"/>
</dbReference>
<dbReference type="Pfam" id="PF00069">
    <property type="entry name" value="Pkinase"/>
    <property type="match status" value="1"/>
</dbReference>
<gene>
    <name evidence="10" type="ORF">N7450_001004</name>
</gene>
<keyword evidence="11" id="KW-1185">Reference proteome</keyword>
<dbReference type="AlphaFoldDB" id="A0AAD6E3F1"/>
<evidence type="ECO:0000256" key="2">
    <source>
        <dbReference type="ARBA" id="ARBA00022527"/>
    </source>
</evidence>
<evidence type="ECO:0000256" key="5">
    <source>
        <dbReference type="ARBA" id="ARBA00022777"/>
    </source>
</evidence>
<dbReference type="PANTHER" id="PTHR24343:SF558">
    <property type="entry name" value="PROTEIN KINASE DOMAIN-CONTAINING PROTEIN"/>
    <property type="match status" value="1"/>
</dbReference>
<dbReference type="Gene3D" id="1.10.510.10">
    <property type="entry name" value="Transferase(Phosphotransferase) domain 1"/>
    <property type="match status" value="1"/>
</dbReference>
<evidence type="ECO:0000256" key="3">
    <source>
        <dbReference type="ARBA" id="ARBA00022679"/>
    </source>
</evidence>
<accession>A0AAD6E3F1</accession>
<keyword evidence="3" id="KW-0808">Transferase</keyword>
<evidence type="ECO:0000256" key="8">
    <source>
        <dbReference type="ARBA" id="ARBA00048679"/>
    </source>
</evidence>
<dbReference type="InterPro" id="IPR011009">
    <property type="entry name" value="Kinase-like_dom_sf"/>
</dbReference>
<protein>
    <recommendedName>
        <fullName evidence="1">non-specific serine/threonine protein kinase</fullName>
        <ecNumber evidence="1">2.7.11.1</ecNumber>
    </recommendedName>
</protein>